<name>A0AAQ3QQA4_9LILI</name>
<proteinExistence type="predicted"/>
<keyword evidence="4" id="KW-1185">Reference proteome</keyword>
<evidence type="ECO:0000259" key="2">
    <source>
        <dbReference type="Pfam" id="PF14111"/>
    </source>
</evidence>
<dbReference type="PANTHER" id="PTHR31286">
    <property type="entry name" value="GLYCINE-RICH CELL WALL STRUCTURAL PROTEIN 1.8-LIKE"/>
    <property type="match status" value="1"/>
</dbReference>
<evidence type="ECO:0000313" key="3">
    <source>
        <dbReference type="EMBL" id="WOL17446.1"/>
    </source>
</evidence>
<evidence type="ECO:0000256" key="1">
    <source>
        <dbReference type="SAM" id="MobiDB-lite"/>
    </source>
</evidence>
<gene>
    <name evidence="3" type="ORF">Cni_G26238</name>
</gene>
<feature type="region of interest" description="Disordered" evidence="1">
    <location>
        <begin position="25"/>
        <end position="45"/>
    </location>
</feature>
<reference evidence="3 4" key="1">
    <citation type="submission" date="2023-10" db="EMBL/GenBank/DDBJ databases">
        <title>Chromosome-scale genome assembly provides insights into flower coloration mechanisms of Canna indica.</title>
        <authorList>
            <person name="Li C."/>
        </authorList>
    </citation>
    <scope>NUCLEOTIDE SEQUENCE [LARGE SCALE GENOMIC DNA]</scope>
    <source>
        <tissue evidence="3">Flower</tissue>
    </source>
</reference>
<dbReference type="AlphaFoldDB" id="A0AAQ3QQA4"/>
<dbReference type="InterPro" id="IPR040256">
    <property type="entry name" value="At4g02000-like"/>
</dbReference>
<accession>A0AAQ3QQA4</accession>
<organism evidence="3 4">
    <name type="scientific">Canna indica</name>
    <name type="common">Indian-shot</name>
    <dbReference type="NCBI Taxonomy" id="4628"/>
    <lineage>
        <taxon>Eukaryota</taxon>
        <taxon>Viridiplantae</taxon>
        <taxon>Streptophyta</taxon>
        <taxon>Embryophyta</taxon>
        <taxon>Tracheophyta</taxon>
        <taxon>Spermatophyta</taxon>
        <taxon>Magnoliopsida</taxon>
        <taxon>Liliopsida</taxon>
        <taxon>Zingiberales</taxon>
        <taxon>Cannaceae</taxon>
        <taxon>Canna</taxon>
    </lineage>
</organism>
<dbReference type="Pfam" id="PF14111">
    <property type="entry name" value="DUF4283"/>
    <property type="match status" value="1"/>
</dbReference>
<dbReference type="Proteomes" id="UP001327560">
    <property type="component" value="Chromosome 8"/>
</dbReference>
<dbReference type="EMBL" id="CP136897">
    <property type="protein sequence ID" value="WOL17446.1"/>
    <property type="molecule type" value="Genomic_DNA"/>
</dbReference>
<evidence type="ECO:0000313" key="4">
    <source>
        <dbReference type="Proteomes" id="UP001327560"/>
    </source>
</evidence>
<dbReference type="PANTHER" id="PTHR31286:SF167">
    <property type="entry name" value="OS09G0268800 PROTEIN"/>
    <property type="match status" value="1"/>
</dbReference>
<dbReference type="InterPro" id="IPR025558">
    <property type="entry name" value="DUF4283"/>
</dbReference>
<sequence>MAGTLSGDGVGDSLLRNNGKSFRFLAKPKKPSDLHPGLRLGRRSTDPRATWDSITVVDLGEPSRKSNPTSRAALFRGAQTSVELPQRIVFDEKIKRIQVVSTDEIRINDELIIAARSEWRNSLYGKFYGNTPPLSLIQQAMPRIWKLKCSVQAVDLAAGYFCFKFSCAEDMNKFLYEGPWFFRGQALLLTP</sequence>
<feature type="domain" description="DUF4283" evidence="2">
    <location>
        <begin position="117"/>
        <end position="190"/>
    </location>
</feature>
<protein>
    <recommendedName>
        <fullName evidence="2">DUF4283 domain-containing protein</fullName>
    </recommendedName>
</protein>